<name>A0A6A5T232_9PLEO</name>
<proteinExistence type="predicted"/>
<sequence>MQRFAEMGLDLYSQIEKYQKAGHGVLVADLVCDVLRNSSDYLNALLSLDASYMPAQPYGAGGEAMGGMASNTGSGGGTFGVLRNAMAPRLLKMNLDERNLDVHSMRERTARILRLLRGLSL</sequence>
<dbReference type="AlphaFoldDB" id="A0A6A5T232"/>
<keyword evidence="2" id="KW-1185">Reference proteome</keyword>
<dbReference type="Proteomes" id="UP000800038">
    <property type="component" value="Unassembled WGS sequence"/>
</dbReference>
<protein>
    <submittedName>
        <fullName evidence="1">Uncharacterized protein</fullName>
    </submittedName>
</protein>
<reference evidence="1" key="1">
    <citation type="journal article" date="2020" name="Stud. Mycol.">
        <title>101 Dothideomycetes genomes: a test case for predicting lifestyles and emergence of pathogens.</title>
        <authorList>
            <person name="Haridas S."/>
            <person name="Albert R."/>
            <person name="Binder M."/>
            <person name="Bloem J."/>
            <person name="Labutti K."/>
            <person name="Salamov A."/>
            <person name="Andreopoulos B."/>
            <person name="Baker S."/>
            <person name="Barry K."/>
            <person name="Bills G."/>
            <person name="Bluhm B."/>
            <person name="Cannon C."/>
            <person name="Castanera R."/>
            <person name="Culley D."/>
            <person name="Daum C."/>
            <person name="Ezra D."/>
            <person name="Gonzalez J."/>
            <person name="Henrissat B."/>
            <person name="Kuo A."/>
            <person name="Liang C."/>
            <person name="Lipzen A."/>
            <person name="Lutzoni F."/>
            <person name="Magnuson J."/>
            <person name="Mondo S."/>
            <person name="Nolan M."/>
            <person name="Ohm R."/>
            <person name="Pangilinan J."/>
            <person name="Park H.-J."/>
            <person name="Ramirez L."/>
            <person name="Alfaro M."/>
            <person name="Sun H."/>
            <person name="Tritt A."/>
            <person name="Yoshinaga Y."/>
            <person name="Zwiers L.-H."/>
            <person name="Turgeon B."/>
            <person name="Goodwin S."/>
            <person name="Spatafora J."/>
            <person name="Crous P."/>
            <person name="Grigoriev I."/>
        </authorList>
    </citation>
    <scope>NUCLEOTIDE SEQUENCE</scope>
    <source>
        <strain evidence="1">CBS 161.51</strain>
    </source>
</reference>
<dbReference type="EMBL" id="ML976002">
    <property type="protein sequence ID" value="KAF1946691.1"/>
    <property type="molecule type" value="Genomic_DNA"/>
</dbReference>
<accession>A0A6A5T232</accession>
<gene>
    <name evidence="1" type="ORF">EJ02DRAFT_217725</name>
</gene>
<dbReference type="OrthoDB" id="4222821at2759"/>
<evidence type="ECO:0000313" key="2">
    <source>
        <dbReference type="Proteomes" id="UP000800038"/>
    </source>
</evidence>
<organism evidence="1 2">
    <name type="scientific">Clathrospora elynae</name>
    <dbReference type="NCBI Taxonomy" id="706981"/>
    <lineage>
        <taxon>Eukaryota</taxon>
        <taxon>Fungi</taxon>
        <taxon>Dikarya</taxon>
        <taxon>Ascomycota</taxon>
        <taxon>Pezizomycotina</taxon>
        <taxon>Dothideomycetes</taxon>
        <taxon>Pleosporomycetidae</taxon>
        <taxon>Pleosporales</taxon>
        <taxon>Diademaceae</taxon>
        <taxon>Clathrospora</taxon>
    </lineage>
</organism>
<evidence type="ECO:0000313" key="1">
    <source>
        <dbReference type="EMBL" id="KAF1946691.1"/>
    </source>
</evidence>